<dbReference type="EMBL" id="CAMXCT020001227">
    <property type="protein sequence ID" value="CAL1141435.1"/>
    <property type="molecule type" value="Genomic_DNA"/>
</dbReference>
<accession>A0A9P1CAN8</accession>
<dbReference type="OrthoDB" id="405996at2759"/>
<evidence type="ECO:0000313" key="2">
    <source>
        <dbReference type="EMBL" id="CAL1141435.1"/>
    </source>
</evidence>
<evidence type="ECO:0000313" key="1">
    <source>
        <dbReference type="EMBL" id="CAI3988060.1"/>
    </source>
</evidence>
<gene>
    <name evidence="1" type="ORF">C1SCF055_LOCUS15287</name>
</gene>
<name>A0A9P1CAN8_9DINO</name>
<dbReference type="AlphaFoldDB" id="A0A9P1CAN8"/>
<reference evidence="1" key="1">
    <citation type="submission" date="2022-10" db="EMBL/GenBank/DDBJ databases">
        <authorList>
            <person name="Chen Y."/>
            <person name="Dougan E. K."/>
            <person name="Chan C."/>
            <person name="Rhodes N."/>
            <person name="Thang M."/>
        </authorList>
    </citation>
    <scope>NUCLEOTIDE SEQUENCE</scope>
</reference>
<organism evidence="1">
    <name type="scientific">Cladocopium goreaui</name>
    <dbReference type="NCBI Taxonomy" id="2562237"/>
    <lineage>
        <taxon>Eukaryota</taxon>
        <taxon>Sar</taxon>
        <taxon>Alveolata</taxon>
        <taxon>Dinophyceae</taxon>
        <taxon>Suessiales</taxon>
        <taxon>Symbiodiniaceae</taxon>
        <taxon>Cladocopium</taxon>
    </lineage>
</organism>
<evidence type="ECO:0000313" key="4">
    <source>
        <dbReference type="Proteomes" id="UP001152797"/>
    </source>
</evidence>
<sequence>MCDVLGPPQLICIFQRYDVYRNRGSVFVFGIDKVNQQFSCLRIPRAVQSEEPPTPLELSEGERCYPLEQMQEHRRQLPHLEEVSRCTNMSWSCLAHQIVLRHTETI</sequence>
<protein>
    <submittedName>
        <fullName evidence="3">Polyphosphoinositide phosphatase</fullName>
    </submittedName>
</protein>
<evidence type="ECO:0000313" key="3">
    <source>
        <dbReference type="EMBL" id="CAL4775372.1"/>
    </source>
</evidence>
<keyword evidence="4" id="KW-1185">Reference proteome</keyword>
<dbReference type="Proteomes" id="UP001152797">
    <property type="component" value="Unassembled WGS sequence"/>
</dbReference>
<proteinExistence type="predicted"/>
<comment type="caution">
    <text evidence="1">The sequence shown here is derived from an EMBL/GenBank/DDBJ whole genome shotgun (WGS) entry which is preliminary data.</text>
</comment>
<dbReference type="EMBL" id="CAMXCT030001227">
    <property type="protein sequence ID" value="CAL4775372.1"/>
    <property type="molecule type" value="Genomic_DNA"/>
</dbReference>
<reference evidence="2" key="2">
    <citation type="submission" date="2024-04" db="EMBL/GenBank/DDBJ databases">
        <authorList>
            <person name="Chen Y."/>
            <person name="Shah S."/>
            <person name="Dougan E. K."/>
            <person name="Thang M."/>
            <person name="Chan C."/>
        </authorList>
    </citation>
    <scope>NUCLEOTIDE SEQUENCE [LARGE SCALE GENOMIC DNA]</scope>
</reference>
<dbReference type="EMBL" id="CAMXCT010001227">
    <property type="protein sequence ID" value="CAI3988060.1"/>
    <property type="molecule type" value="Genomic_DNA"/>
</dbReference>